<reference evidence="3" key="3">
    <citation type="submission" date="2015-02" db="UniProtKB">
        <authorList>
            <consortium name="EnsemblProtists"/>
        </authorList>
    </citation>
    <scope>IDENTIFICATION</scope>
    <source>
        <strain evidence="3">DAOM BR144</strain>
    </source>
</reference>
<feature type="transmembrane region" description="Helical" evidence="2">
    <location>
        <begin position="418"/>
        <end position="441"/>
    </location>
</feature>
<dbReference type="EMBL" id="GL376603">
    <property type="status" value="NOT_ANNOTATED_CDS"/>
    <property type="molecule type" value="Genomic_DNA"/>
</dbReference>
<feature type="compositionally biased region" description="Low complexity" evidence="1">
    <location>
        <begin position="313"/>
        <end position="327"/>
    </location>
</feature>
<keyword evidence="2" id="KW-0812">Transmembrane</keyword>
<dbReference type="AlphaFoldDB" id="K3WE59"/>
<feature type="compositionally biased region" description="Basic residues" evidence="1">
    <location>
        <begin position="336"/>
        <end position="347"/>
    </location>
</feature>
<keyword evidence="2" id="KW-0472">Membrane</keyword>
<dbReference type="EnsemblProtists" id="PYU1_T003250">
    <property type="protein sequence ID" value="PYU1_T003250"/>
    <property type="gene ID" value="PYU1_G003243"/>
</dbReference>
<evidence type="ECO:0000313" key="4">
    <source>
        <dbReference type="Proteomes" id="UP000019132"/>
    </source>
</evidence>
<feature type="transmembrane region" description="Helical" evidence="2">
    <location>
        <begin position="99"/>
        <end position="119"/>
    </location>
</feature>
<reference evidence="4" key="2">
    <citation type="submission" date="2010-04" db="EMBL/GenBank/DDBJ databases">
        <authorList>
            <person name="Buell R."/>
            <person name="Hamilton J."/>
            <person name="Hostetler J."/>
        </authorList>
    </citation>
    <scope>NUCLEOTIDE SEQUENCE [LARGE SCALE GENOMIC DNA]</scope>
    <source>
        <strain evidence="4">DAOM:BR144</strain>
    </source>
</reference>
<feature type="transmembrane region" description="Helical" evidence="2">
    <location>
        <begin position="491"/>
        <end position="509"/>
    </location>
</feature>
<dbReference type="Proteomes" id="UP000019132">
    <property type="component" value="Unassembled WGS sequence"/>
</dbReference>
<dbReference type="VEuPathDB" id="FungiDB:PYU1_G003243"/>
<feature type="region of interest" description="Disordered" evidence="1">
    <location>
        <begin position="621"/>
        <end position="660"/>
    </location>
</feature>
<keyword evidence="2" id="KW-1133">Transmembrane helix</keyword>
<feature type="transmembrane region" description="Helical" evidence="2">
    <location>
        <begin position="386"/>
        <end position="406"/>
    </location>
</feature>
<sequence>MREQRLVSWRRMLSTAARLWRSALEFCVMCMFSLQDLGHELLHALWSQRFRDARFASPHARDTSSTSASSPARRSRNAAMEFLEKFRHGPENQSEWNLFLWRVTFPMVTLVLFTLFAVLGKMGHAAYSLVVCPVWYFANFILVVYPFGVVFRFPDFEPHLSSTRRWKALAVVSVVVSSIEWYVSSPKSRVSWVVGNTLFGIIALVAIPLFFMTQSRIPREQPGALNDHQARDSGSVNDEDRNQGHGTESQRNRHDQAPSEPETTTMISPTATTHARHRTMTTTESNDDDAQVVVVATHAHEKQERGDDDMDEASPSSSASLLRPQAPKSHLAGASRRQRHATLRRPRPANTKSNLITISAVCLVIVWLAMFTSYNSARNADSGKASRYWFVLYLCSPILCIVLFCTRQQHTNFSFDHVVVYGMLIVHLPIFLGHFCIRLFAMAEDSGGHHHGSSWMKLGISVLYLLVMQGYFFVITHVVNAMAEPFAHPSLLYIGQLYYYLFWYILVGSDTPIDALYWGMLLVNNIHIAFLNTGIYTDVKRSSSGCVAMPLNMSVGSSVAVCFRASSSSFLRSEKINKDAPRSTSSRSAPLDDDEMPYASESDGFLSDQEAILPVRITSRRAPHAASPSQHDQGDSSADLEANSVSDTKMNSKSSNKRSSFDIACPPASAIRAQCAQIATNSKKSGAGRKSGARHPNVVLSQSHRASTEHLKPLYFLMKLAEQDNMADTTALILVPSLITLLAVFEKPSEGIAILYDQRNMWLRCICMFIGRLGGAYLAREIFAYKLKSRLRTAGNTTAIGTIEGMSTRLWIHRLMLQDFHHQFWYLMVVTIVVTFACFDRVDLPLRFALLT</sequence>
<proteinExistence type="predicted"/>
<evidence type="ECO:0008006" key="5">
    <source>
        <dbReference type="Google" id="ProtNLM"/>
    </source>
</evidence>
<reference evidence="4" key="1">
    <citation type="journal article" date="2010" name="Genome Biol.">
        <title>Genome sequence of the necrotrophic plant pathogen Pythium ultimum reveals original pathogenicity mechanisms and effector repertoire.</title>
        <authorList>
            <person name="Levesque C.A."/>
            <person name="Brouwer H."/>
            <person name="Cano L."/>
            <person name="Hamilton J.P."/>
            <person name="Holt C."/>
            <person name="Huitema E."/>
            <person name="Raffaele S."/>
            <person name="Robideau G.P."/>
            <person name="Thines M."/>
            <person name="Win J."/>
            <person name="Zerillo M.M."/>
            <person name="Beakes G.W."/>
            <person name="Boore J.L."/>
            <person name="Busam D."/>
            <person name="Dumas B."/>
            <person name="Ferriera S."/>
            <person name="Fuerstenberg S.I."/>
            <person name="Gachon C.M."/>
            <person name="Gaulin E."/>
            <person name="Govers F."/>
            <person name="Grenville-Briggs L."/>
            <person name="Horner N."/>
            <person name="Hostetler J."/>
            <person name="Jiang R.H."/>
            <person name="Johnson J."/>
            <person name="Krajaejun T."/>
            <person name="Lin H."/>
            <person name="Meijer H.J."/>
            <person name="Moore B."/>
            <person name="Morris P."/>
            <person name="Phuntmart V."/>
            <person name="Puiu D."/>
            <person name="Shetty J."/>
            <person name="Stajich J.E."/>
            <person name="Tripathy S."/>
            <person name="Wawra S."/>
            <person name="van West P."/>
            <person name="Whitty B.R."/>
            <person name="Coutinho P.M."/>
            <person name="Henrissat B."/>
            <person name="Martin F."/>
            <person name="Thomas P.D."/>
            <person name="Tyler B.M."/>
            <person name="De Vries R.P."/>
            <person name="Kamoun S."/>
            <person name="Yandell M."/>
            <person name="Tisserat N."/>
            <person name="Buell C.R."/>
        </authorList>
    </citation>
    <scope>NUCLEOTIDE SEQUENCE</scope>
    <source>
        <strain evidence="4">DAOM:BR144</strain>
    </source>
</reference>
<feature type="transmembrane region" description="Helical" evidence="2">
    <location>
        <begin position="761"/>
        <end position="779"/>
    </location>
</feature>
<feature type="transmembrane region" description="Helical" evidence="2">
    <location>
        <begin position="515"/>
        <end position="535"/>
    </location>
</feature>
<feature type="region of interest" description="Disordered" evidence="1">
    <location>
        <begin position="222"/>
        <end position="348"/>
    </location>
</feature>
<dbReference type="eggNOG" id="ENOG502QWFK">
    <property type="taxonomic scope" value="Eukaryota"/>
</dbReference>
<accession>K3WE59</accession>
<evidence type="ECO:0000256" key="1">
    <source>
        <dbReference type="SAM" id="MobiDB-lite"/>
    </source>
</evidence>
<name>K3WE59_GLOUD</name>
<dbReference type="InParanoid" id="K3WE59"/>
<feature type="compositionally biased region" description="Basic and acidic residues" evidence="1">
    <location>
        <begin position="238"/>
        <end position="257"/>
    </location>
</feature>
<evidence type="ECO:0000256" key="2">
    <source>
        <dbReference type="SAM" id="Phobius"/>
    </source>
</evidence>
<dbReference type="HOGENOM" id="CLU_335100_0_0_1"/>
<feature type="region of interest" description="Disordered" evidence="1">
    <location>
        <begin position="576"/>
        <end position="601"/>
    </location>
</feature>
<evidence type="ECO:0000313" key="3">
    <source>
        <dbReference type="EnsemblProtists" id="PYU1_T003250"/>
    </source>
</evidence>
<organism evidence="3 4">
    <name type="scientific">Globisporangium ultimum (strain ATCC 200006 / CBS 805.95 / DAOM BR144)</name>
    <name type="common">Pythium ultimum</name>
    <dbReference type="NCBI Taxonomy" id="431595"/>
    <lineage>
        <taxon>Eukaryota</taxon>
        <taxon>Sar</taxon>
        <taxon>Stramenopiles</taxon>
        <taxon>Oomycota</taxon>
        <taxon>Peronosporomycetes</taxon>
        <taxon>Pythiales</taxon>
        <taxon>Pythiaceae</taxon>
        <taxon>Globisporangium</taxon>
    </lineage>
</organism>
<dbReference type="OMA" id="MPARLWI"/>
<feature type="transmembrane region" description="Helical" evidence="2">
    <location>
        <begin position="125"/>
        <end position="145"/>
    </location>
</feature>
<feature type="transmembrane region" description="Helical" evidence="2">
    <location>
        <begin position="190"/>
        <end position="211"/>
    </location>
</feature>
<feature type="transmembrane region" description="Helical" evidence="2">
    <location>
        <begin position="461"/>
        <end position="479"/>
    </location>
</feature>
<keyword evidence="4" id="KW-1185">Reference proteome</keyword>
<feature type="transmembrane region" description="Helical" evidence="2">
    <location>
        <begin position="354"/>
        <end position="374"/>
    </location>
</feature>
<protein>
    <recommendedName>
        <fullName evidence="5">Transmembrane protein</fullName>
    </recommendedName>
</protein>
<feature type="transmembrane region" description="Helical" evidence="2">
    <location>
        <begin position="824"/>
        <end position="842"/>
    </location>
</feature>